<dbReference type="GO" id="GO:0006281">
    <property type="term" value="P:DNA repair"/>
    <property type="evidence" value="ECO:0007669"/>
    <property type="project" value="UniProtKB-UniRule"/>
</dbReference>
<feature type="binding site" evidence="9">
    <location>
        <position position="68"/>
    </location>
    <ligand>
        <name>ATP</name>
        <dbReference type="ChEBI" id="CHEBI:30616"/>
    </ligand>
</feature>
<keyword evidence="2 9" id="KW-0547">Nucleotide-binding</keyword>
<dbReference type="GO" id="GO:0000400">
    <property type="term" value="F:four-way junction DNA binding"/>
    <property type="evidence" value="ECO:0007669"/>
    <property type="project" value="UniProtKB-UniRule"/>
</dbReference>
<evidence type="ECO:0000256" key="1">
    <source>
        <dbReference type="ARBA" id="ARBA00022490"/>
    </source>
</evidence>
<feature type="binding site" evidence="9">
    <location>
        <position position="26"/>
    </location>
    <ligand>
        <name>ATP</name>
        <dbReference type="ChEBI" id="CHEBI:30616"/>
    </ligand>
</feature>
<feature type="binding site" evidence="9">
    <location>
        <position position="225"/>
    </location>
    <ligand>
        <name>ATP</name>
        <dbReference type="ChEBI" id="CHEBI:30616"/>
    </ligand>
</feature>
<feature type="binding site" evidence="9">
    <location>
        <position position="320"/>
    </location>
    <ligand>
        <name>DNA</name>
        <dbReference type="ChEBI" id="CHEBI:16991"/>
    </ligand>
</feature>
<dbReference type="AlphaFoldDB" id="A0A1F6VEM7"/>
<keyword evidence="7 9" id="KW-0233">DNA recombination</keyword>
<feature type="binding site" evidence="9">
    <location>
        <position position="72"/>
    </location>
    <ligand>
        <name>Mg(2+)</name>
        <dbReference type="ChEBI" id="CHEBI:18420"/>
    </ligand>
</feature>
<dbReference type="Gene3D" id="3.40.50.300">
    <property type="entry name" value="P-loop containing nucleotide triphosphate hydrolases"/>
    <property type="match status" value="1"/>
</dbReference>
<comment type="catalytic activity">
    <reaction evidence="9">
        <text>ATP + H2O = ADP + phosphate + H(+)</text>
        <dbReference type="Rhea" id="RHEA:13065"/>
        <dbReference type="ChEBI" id="CHEBI:15377"/>
        <dbReference type="ChEBI" id="CHEBI:15378"/>
        <dbReference type="ChEBI" id="CHEBI:30616"/>
        <dbReference type="ChEBI" id="CHEBI:43474"/>
        <dbReference type="ChEBI" id="CHEBI:456216"/>
    </reaction>
</comment>
<comment type="subcellular location">
    <subcellularLocation>
        <location evidence="9">Cytoplasm</location>
    </subcellularLocation>
</comment>
<dbReference type="InterPro" id="IPR004605">
    <property type="entry name" value="DNA_helicase_Holl-junc_RuvB"/>
</dbReference>
<keyword evidence="3 9" id="KW-0227">DNA damage</keyword>
<dbReference type="GO" id="GO:0005737">
    <property type="term" value="C:cytoplasm"/>
    <property type="evidence" value="ECO:0007669"/>
    <property type="project" value="UniProtKB-SubCell"/>
</dbReference>
<dbReference type="EC" id="3.6.4.-" evidence="9"/>
<dbReference type="InterPro" id="IPR008824">
    <property type="entry name" value="RuvB-like_N"/>
</dbReference>
<dbReference type="InterPro" id="IPR003593">
    <property type="entry name" value="AAA+_ATPase"/>
</dbReference>
<sequence>MSSPKTKDPNSKEVSKNEDVVLDQTLRPTRWDEYIGQKHIKDNVKILLKAAEERGHIPEHILFYGPPGLGKTTLAHLIAKETGRQMKITSGPAIEKVGDLASILTNLASGDILFIDEIHRLNKMVEEILYPAMESGVLDIIIGKGPSARTIQLDLPPFTLIAATTRVALISSPLRSRFSGGVFRLEFYSNEEIGKIVERSSKLLNITLEEDALKEIAKRSRFTPRTANYFLKRARDFAQVNKKSEKQNLDQKIVKDALNMLAVDNIGLNSSDRKFLEILIEKFNGGPVGLKTMAAALSEEEATIEEVVEPYLIQLGLLERTARGRVATKKAYEHLGFDLKENQKKLL</sequence>
<dbReference type="GO" id="GO:0005524">
    <property type="term" value="F:ATP binding"/>
    <property type="evidence" value="ECO:0007669"/>
    <property type="project" value="UniProtKB-UniRule"/>
</dbReference>
<dbReference type="NCBIfam" id="NF000868">
    <property type="entry name" value="PRK00080.1"/>
    <property type="match status" value="1"/>
</dbReference>
<evidence type="ECO:0000256" key="9">
    <source>
        <dbReference type="HAMAP-Rule" id="MF_00016"/>
    </source>
</evidence>
<feature type="binding site" evidence="9">
    <location>
        <position position="177"/>
    </location>
    <ligand>
        <name>ATP</name>
        <dbReference type="ChEBI" id="CHEBI:30616"/>
    </ligand>
</feature>
<evidence type="ECO:0000256" key="7">
    <source>
        <dbReference type="ARBA" id="ARBA00023172"/>
    </source>
</evidence>
<reference evidence="11 12" key="1">
    <citation type="journal article" date="2016" name="Nat. Commun.">
        <title>Thousands of microbial genomes shed light on interconnected biogeochemical processes in an aquifer system.</title>
        <authorList>
            <person name="Anantharaman K."/>
            <person name="Brown C.T."/>
            <person name="Hug L.A."/>
            <person name="Sharon I."/>
            <person name="Castelle C.J."/>
            <person name="Probst A.J."/>
            <person name="Thomas B.C."/>
            <person name="Singh A."/>
            <person name="Wilkins M.J."/>
            <person name="Karaoz U."/>
            <person name="Brodie E.L."/>
            <person name="Williams K.H."/>
            <person name="Hubbard S.S."/>
            <person name="Banfield J.F."/>
        </authorList>
    </citation>
    <scope>NUCLEOTIDE SEQUENCE [LARGE SCALE GENOMIC DNA]</scope>
</reference>
<comment type="function">
    <text evidence="9">The RuvA-RuvB-RuvC complex processes Holliday junction (HJ) DNA during genetic recombination and DNA repair, while the RuvA-RuvB complex plays an important role in the rescue of blocked DNA replication forks via replication fork reversal (RFR). RuvA specifically binds to HJ cruciform DNA, conferring on it an open structure. The RuvB hexamer acts as an ATP-dependent pump, pulling dsDNA into and through the RuvAB complex. RuvB forms 2 homohexamers on either side of HJ DNA bound by 1 or 2 RuvA tetramers; 4 subunits per hexamer contact DNA at a time. Coordinated motions by a converter formed by DNA-disengaged RuvB subunits stimulates ATP hydrolysis and nucleotide exchange. Immobilization of the converter enables RuvB to convert the ATP-contained energy into a lever motion, pulling 2 nucleotides of DNA out of the RuvA tetramer per ATP hydrolyzed, thus driving DNA branch migration. The RuvB motors rotate together with the DNA substrate, which together with the progressing nucleotide cycle form the mechanistic basis for DNA recombination by continuous HJ branch migration. Branch migration allows RuvC to scan DNA until it finds its consensus sequence, where it cleaves and resolves cruciform DNA.</text>
</comment>
<feature type="binding site" evidence="9">
    <location>
        <position position="71"/>
    </location>
    <ligand>
        <name>ATP</name>
        <dbReference type="ChEBI" id="CHEBI:30616"/>
    </ligand>
</feature>
<comment type="domain">
    <text evidence="9">Has 3 domains, the large (RuvB-L) and small ATPase (RuvB-S) domains and the C-terminal head (RuvB-H) domain. The head domain binds DNA, while the ATPase domains jointly bind ATP, ADP or are empty depending on the state of the subunit in the translocation cycle. During a single DNA translocation step the structure of each domain remains the same, but their relative positions change.</text>
</comment>
<comment type="caution">
    <text evidence="9">Lacks conserved residue(s) required for the propagation of feature annotation.</text>
</comment>
<keyword evidence="1 9" id="KW-0963">Cytoplasm</keyword>
<dbReference type="GO" id="GO:0048476">
    <property type="term" value="C:Holliday junction resolvase complex"/>
    <property type="evidence" value="ECO:0007669"/>
    <property type="project" value="UniProtKB-UniRule"/>
</dbReference>
<keyword evidence="11" id="KW-0347">Helicase</keyword>
<dbReference type="InterPro" id="IPR036388">
    <property type="entry name" value="WH-like_DNA-bd_sf"/>
</dbReference>
<feature type="binding site" evidence="9">
    <location>
        <position position="72"/>
    </location>
    <ligand>
        <name>ATP</name>
        <dbReference type="ChEBI" id="CHEBI:30616"/>
    </ligand>
</feature>
<name>A0A1F6VEM7_9BACT</name>
<dbReference type="InterPro" id="IPR008823">
    <property type="entry name" value="RuvB_wg_C"/>
</dbReference>
<comment type="similarity">
    <text evidence="9">Belongs to the RuvB family.</text>
</comment>
<evidence type="ECO:0000313" key="12">
    <source>
        <dbReference type="Proteomes" id="UP000178235"/>
    </source>
</evidence>
<evidence type="ECO:0000256" key="5">
    <source>
        <dbReference type="ARBA" id="ARBA00022840"/>
    </source>
</evidence>
<evidence type="ECO:0000313" key="11">
    <source>
        <dbReference type="EMBL" id="OGI68103.1"/>
    </source>
</evidence>
<accession>A0A1F6VEM7</accession>
<dbReference type="CDD" id="cd00009">
    <property type="entry name" value="AAA"/>
    <property type="match status" value="1"/>
</dbReference>
<dbReference type="PANTHER" id="PTHR42848:SF1">
    <property type="entry name" value="HOLLIDAY JUNCTION BRANCH MIGRATION COMPLEX SUBUNIT RUVB"/>
    <property type="match status" value="1"/>
</dbReference>
<dbReference type="Pfam" id="PF17864">
    <property type="entry name" value="AAA_lid_4"/>
    <property type="match status" value="1"/>
</dbReference>
<feature type="binding site" evidence="9">
    <location>
        <position position="27"/>
    </location>
    <ligand>
        <name>ATP</name>
        <dbReference type="ChEBI" id="CHEBI:30616"/>
    </ligand>
</feature>
<evidence type="ECO:0000256" key="6">
    <source>
        <dbReference type="ARBA" id="ARBA00023125"/>
    </source>
</evidence>
<organism evidence="11 12">
    <name type="scientific">Candidatus Nomurabacteria bacterium RIFCSPHIGHO2_01_FULL_42_15</name>
    <dbReference type="NCBI Taxonomy" id="1801742"/>
    <lineage>
        <taxon>Bacteria</taxon>
        <taxon>Candidatus Nomuraibacteriota</taxon>
    </lineage>
</organism>
<dbReference type="SUPFAM" id="SSF46785">
    <property type="entry name" value="Winged helix' DNA-binding domain"/>
    <property type="match status" value="1"/>
</dbReference>
<dbReference type="EMBL" id="MFTS01000005">
    <property type="protein sequence ID" value="OGI68103.1"/>
    <property type="molecule type" value="Genomic_DNA"/>
</dbReference>
<dbReference type="Proteomes" id="UP000178235">
    <property type="component" value="Unassembled WGS sequence"/>
</dbReference>
<proteinExistence type="inferred from homology"/>
<dbReference type="Pfam" id="PF05491">
    <property type="entry name" value="WHD_RuvB"/>
    <property type="match status" value="1"/>
</dbReference>
<feature type="binding site" evidence="9">
    <location>
        <position position="325"/>
    </location>
    <ligand>
        <name>DNA</name>
        <dbReference type="ChEBI" id="CHEBI:16991"/>
    </ligand>
</feature>
<keyword evidence="4 9" id="KW-0378">Hydrolase</keyword>
<evidence type="ECO:0000256" key="2">
    <source>
        <dbReference type="ARBA" id="ARBA00022741"/>
    </source>
</evidence>
<feature type="binding site" evidence="9">
    <location>
        <position position="188"/>
    </location>
    <ligand>
        <name>ATP</name>
        <dbReference type="ChEBI" id="CHEBI:30616"/>
    </ligand>
</feature>
<gene>
    <name evidence="9" type="primary">ruvB</name>
    <name evidence="11" type="ORF">A2738_02870</name>
</gene>
<dbReference type="NCBIfam" id="TIGR00635">
    <property type="entry name" value="ruvB"/>
    <property type="match status" value="1"/>
</dbReference>
<dbReference type="SMART" id="SM00382">
    <property type="entry name" value="AAA"/>
    <property type="match status" value="1"/>
</dbReference>
<comment type="subunit">
    <text evidence="9">Homohexamer. Forms an RuvA(8)-RuvB(12)-Holliday junction (HJ) complex. HJ DNA is sandwiched between 2 RuvA tetramers; dsDNA enters through RuvA and exits via RuvB. An RuvB hexamer assembles on each DNA strand where it exits the tetramer. Each RuvB hexamer is contacted by two RuvA subunits (via domain III) on 2 adjacent RuvB subunits; this complex drives branch migration. In the full resolvosome a probable DNA-RuvA(4)-RuvB(12)-RuvC(2) complex forms which resolves the HJ.</text>
</comment>
<dbReference type="Gene3D" id="1.10.10.10">
    <property type="entry name" value="Winged helix-like DNA-binding domain superfamily/Winged helix DNA-binding domain"/>
    <property type="match status" value="1"/>
</dbReference>
<feature type="binding site" evidence="9">
    <location>
        <position position="73"/>
    </location>
    <ligand>
        <name>ATP</name>
        <dbReference type="ChEBI" id="CHEBI:30616"/>
    </ligand>
</feature>
<feature type="region of interest" description="Head domain (RuvB-H)" evidence="9">
    <location>
        <begin position="265"/>
        <end position="347"/>
    </location>
</feature>
<dbReference type="GO" id="GO:0006310">
    <property type="term" value="P:DNA recombination"/>
    <property type="evidence" value="ECO:0007669"/>
    <property type="project" value="UniProtKB-UniRule"/>
</dbReference>
<evidence type="ECO:0000256" key="8">
    <source>
        <dbReference type="ARBA" id="ARBA00023204"/>
    </source>
</evidence>
<dbReference type="GO" id="GO:0016887">
    <property type="term" value="F:ATP hydrolysis activity"/>
    <property type="evidence" value="ECO:0007669"/>
    <property type="project" value="RHEA"/>
</dbReference>
<evidence type="ECO:0000259" key="10">
    <source>
        <dbReference type="SMART" id="SM00382"/>
    </source>
</evidence>
<keyword evidence="6 9" id="KW-0238">DNA-binding</keyword>
<dbReference type="InterPro" id="IPR036390">
    <property type="entry name" value="WH_DNA-bd_sf"/>
</dbReference>
<dbReference type="SUPFAM" id="SSF52540">
    <property type="entry name" value="P-loop containing nucleoside triphosphate hydrolases"/>
    <property type="match status" value="1"/>
</dbReference>
<dbReference type="GO" id="GO:0009378">
    <property type="term" value="F:four-way junction helicase activity"/>
    <property type="evidence" value="ECO:0007669"/>
    <property type="project" value="InterPro"/>
</dbReference>
<dbReference type="HAMAP" id="MF_00016">
    <property type="entry name" value="DNA_HJ_migration_RuvB"/>
    <property type="match status" value="1"/>
</dbReference>
<dbReference type="Pfam" id="PF05496">
    <property type="entry name" value="RuvB_N"/>
    <property type="match status" value="1"/>
</dbReference>
<protein>
    <recommendedName>
        <fullName evidence="9">Holliday junction branch migration complex subunit RuvB</fullName>
        <ecNumber evidence="9">3.6.4.-</ecNumber>
    </recommendedName>
</protein>
<evidence type="ECO:0000256" key="3">
    <source>
        <dbReference type="ARBA" id="ARBA00022763"/>
    </source>
</evidence>
<feature type="domain" description="AAA+ ATPase" evidence="10">
    <location>
        <begin position="57"/>
        <end position="187"/>
    </location>
</feature>
<keyword evidence="5 9" id="KW-0067">ATP-binding</keyword>
<evidence type="ECO:0000256" key="4">
    <source>
        <dbReference type="ARBA" id="ARBA00022801"/>
    </source>
</evidence>
<dbReference type="PANTHER" id="PTHR42848">
    <property type="match status" value="1"/>
</dbReference>
<dbReference type="InterPro" id="IPR027417">
    <property type="entry name" value="P-loop_NTPase"/>
</dbReference>
<dbReference type="Gene3D" id="1.10.8.60">
    <property type="match status" value="1"/>
</dbReference>
<keyword evidence="8 9" id="KW-0234">DNA repair</keyword>
<dbReference type="InterPro" id="IPR041445">
    <property type="entry name" value="AAA_lid_4"/>
</dbReference>
<comment type="caution">
    <text evidence="11">The sequence shown here is derived from an EMBL/GenBank/DDBJ whole genome shotgun (WGS) entry which is preliminary data.</text>
</comment>